<gene>
    <name evidence="1" type="ORF">J2TS6_14730</name>
</gene>
<proteinExistence type="predicted"/>
<dbReference type="EMBL" id="BORQ01000001">
    <property type="protein sequence ID" value="GIO30332.1"/>
    <property type="molecule type" value="Genomic_DNA"/>
</dbReference>
<evidence type="ECO:0000313" key="1">
    <source>
        <dbReference type="EMBL" id="GIO30332.1"/>
    </source>
</evidence>
<protein>
    <submittedName>
        <fullName evidence="1">Uncharacterized protein</fullName>
    </submittedName>
</protein>
<comment type="caution">
    <text evidence="1">The sequence shown here is derived from an EMBL/GenBank/DDBJ whole genome shotgun (WGS) entry which is preliminary data.</text>
</comment>
<dbReference type="AlphaFoldDB" id="A0A919XCV0"/>
<evidence type="ECO:0000313" key="2">
    <source>
        <dbReference type="Proteomes" id="UP000679779"/>
    </source>
</evidence>
<dbReference type="Proteomes" id="UP000679779">
    <property type="component" value="Unassembled WGS sequence"/>
</dbReference>
<organism evidence="1 2">
    <name type="scientific">Paenibacillus albilobatus</name>
    <dbReference type="NCBI Taxonomy" id="2716884"/>
    <lineage>
        <taxon>Bacteria</taxon>
        <taxon>Bacillati</taxon>
        <taxon>Bacillota</taxon>
        <taxon>Bacilli</taxon>
        <taxon>Bacillales</taxon>
        <taxon>Paenibacillaceae</taxon>
        <taxon>Paenibacillus</taxon>
    </lineage>
</organism>
<reference evidence="1" key="1">
    <citation type="submission" date="2021-03" db="EMBL/GenBank/DDBJ databases">
        <title>Antimicrobial resistance genes in bacteria isolated from Japanese honey, and their potential for conferring macrolide and lincosamide resistance in the American foulbrood pathogen Paenibacillus larvae.</title>
        <authorList>
            <person name="Okamoto M."/>
            <person name="Kumagai M."/>
            <person name="Kanamori H."/>
            <person name="Takamatsu D."/>
        </authorList>
    </citation>
    <scope>NUCLEOTIDE SEQUENCE</scope>
    <source>
        <strain evidence="1">J2TS6</strain>
    </source>
</reference>
<accession>A0A919XCV0</accession>
<sequence>MLASRLEQVQRLVDSTDLNASAKLLYLFTEALANEQDEAVFEYVHTESNASLHQKWMVAEIRSLLPFC</sequence>
<keyword evidence="2" id="KW-1185">Reference proteome</keyword>
<name>A0A919XCV0_9BACL</name>